<protein>
    <submittedName>
        <fullName evidence="1">Uncharacterized protein</fullName>
    </submittedName>
</protein>
<name>L8JWI5_9BACT</name>
<organism evidence="1 2">
    <name type="scientific">Fulvivirga imtechensis AK7</name>
    <dbReference type="NCBI Taxonomy" id="1237149"/>
    <lineage>
        <taxon>Bacteria</taxon>
        <taxon>Pseudomonadati</taxon>
        <taxon>Bacteroidota</taxon>
        <taxon>Cytophagia</taxon>
        <taxon>Cytophagales</taxon>
        <taxon>Fulvivirgaceae</taxon>
        <taxon>Fulvivirga</taxon>
    </lineage>
</organism>
<dbReference type="Proteomes" id="UP000011135">
    <property type="component" value="Unassembled WGS sequence"/>
</dbReference>
<reference evidence="1 2" key="1">
    <citation type="submission" date="2012-12" db="EMBL/GenBank/DDBJ databases">
        <title>Genome assembly of Fulvivirga imtechensis AK7.</title>
        <authorList>
            <person name="Nupur N."/>
            <person name="Khatri I."/>
            <person name="Kumar R."/>
            <person name="Subramanian S."/>
            <person name="Pinnaka A."/>
        </authorList>
    </citation>
    <scope>NUCLEOTIDE SEQUENCE [LARGE SCALE GENOMIC DNA]</scope>
    <source>
        <strain evidence="1 2">AK7</strain>
    </source>
</reference>
<evidence type="ECO:0000313" key="2">
    <source>
        <dbReference type="Proteomes" id="UP000011135"/>
    </source>
</evidence>
<proteinExistence type="predicted"/>
<dbReference type="EMBL" id="AMZN01000008">
    <property type="protein sequence ID" value="ELR73145.1"/>
    <property type="molecule type" value="Genomic_DNA"/>
</dbReference>
<keyword evidence="2" id="KW-1185">Reference proteome</keyword>
<gene>
    <name evidence="1" type="ORF">C900_05194</name>
</gene>
<accession>L8JWI5</accession>
<comment type="caution">
    <text evidence="1">The sequence shown here is derived from an EMBL/GenBank/DDBJ whole genome shotgun (WGS) entry which is preliminary data.</text>
</comment>
<sequence>MDRLTVRQKEIKAAIKDIDDSVSVITGLIANGDETDYSGNLSSLKDQKAALTKEQTTVNNNIKVIKSGKVQLDRLTGDAGESEVTYEDSLTSYKFPLNSNADISRYYITINGETYTLEATYSRETAVKERTVTILANNFDITEYSFNSIKISQKDSTNFSSNEAKVTAYF</sequence>
<dbReference type="AlphaFoldDB" id="L8JWI5"/>
<evidence type="ECO:0000313" key="1">
    <source>
        <dbReference type="EMBL" id="ELR73145.1"/>
    </source>
</evidence>